<dbReference type="InterPro" id="IPR020095">
    <property type="entry name" value="PsdUridine_synth_TruA_C"/>
</dbReference>
<name>A0ABW2V1M7_9BACL</name>
<dbReference type="Pfam" id="PF01416">
    <property type="entry name" value="PseudoU_synth_1"/>
    <property type="match status" value="2"/>
</dbReference>
<feature type="domain" description="Pseudouridine synthase I TruA alpha/beta" evidence="6">
    <location>
        <begin position="7"/>
        <end position="104"/>
    </location>
</feature>
<dbReference type="Gene3D" id="3.30.70.580">
    <property type="entry name" value="Pseudouridine synthase I, catalytic domain, N-terminal subdomain"/>
    <property type="match status" value="1"/>
</dbReference>
<feature type="domain" description="Pseudouridine synthase I TruA alpha/beta" evidence="6">
    <location>
        <begin position="143"/>
        <end position="252"/>
    </location>
</feature>
<dbReference type="PIRSF" id="PIRSF001430">
    <property type="entry name" value="tRNA_psdUrid_synth"/>
    <property type="match status" value="1"/>
</dbReference>
<accession>A0ABW2V1M7</accession>
<comment type="subunit">
    <text evidence="4">Homodimer.</text>
</comment>
<protein>
    <recommendedName>
        <fullName evidence="4">tRNA pseudouridine synthase A</fullName>
        <ecNumber evidence="4">5.4.99.12</ecNumber>
    </recommendedName>
    <alternativeName>
        <fullName evidence="4">tRNA pseudouridine(38-40) synthase</fullName>
    </alternativeName>
    <alternativeName>
        <fullName evidence="4">tRNA pseudouridylate synthase I</fullName>
    </alternativeName>
    <alternativeName>
        <fullName evidence="4">tRNA-uridine isomerase I</fullName>
    </alternativeName>
</protein>
<evidence type="ECO:0000256" key="1">
    <source>
        <dbReference type="ARBA" id="ARBA00009375"/>
    </source>
</evidence>
<dbReference type="SUPFAM" id="SSF55120">
    <property type="entry name" value="Pseudouridine synthase"/>
    <property type="match status" value="1"/>
</dbReference>
<reference evidence="8" key="1">
    <citation type="journal article" date="2019" name="Int. J. Syst. Evol. Microbiol.">
        <title>The Global Catalogue of Microorganisms (GCM) 10K type strain sequencing project: providing services to taxonomists for standard genome sequencing and annotation.</title>
        <authorList>
            <consortium name="The Broad Institute Genomics Platform"/>
            <consortium name="The Broad Institute Genome Sequencing Center for Infectious Disease"/>
            <person name="Wu L."/>
            <person name="Ma J."/>
        </authorList>
    </citation>
    <scope>NUCLEOTIDE SEQUENCE [LARGE SCALE GENOMIC DNA]</scope>
    <source>
        <strain evidence="8">JCM 18657</strain>
    </source>
</reference>
<comment type="catalytic activity">
    <reaction evidence="4 5">
        <text>uridine(38/39/40) in tRNA = pseudouridine(38/39/40) in tRNA</text>
        <dbReference type="Rhea" id="RHEA:22376"/>
        <dbReference type="Rhea" id="RHEA-COMP:10085"/>
        <dbReference type="Rhea" id="RHEA-COMP:10087"/>
        <dbReference type="ChEBI" id="CHEBI:65314"/>
        <dbReference type="ChEBI" id="CHEBI:65315"/>
        <dbReference type="EC" id="5.4.99.12"/>
    </reaction>
</comment>
<comment type="function">
    <text evidence="4">Formation of pseudouridine at positions 38, 39 and 40 in the anticodon stem and loop of transfer RNAs.</text>
</comment>
<comment type="similarity">
    <text evidence="1 4 5">Belongs to the tRNA pseudouridine synthase TruA family.</text>
</comment>
<evidence type="ECO:0000256" key="3">
    <source>
        <dbReference type="ARBA" id="ARBA00023235"/>
    </source>
</evidence>
<comment type="caution">
    <text evidence="4">Lacks conserved residue(s) required for the propagation of feature annotation.</text>
</comment>
<proteinExistence type="inferred from homology"/>
<evidence type="ECO:0000256" key="4">
    <source>
        <dbReference type="HAMAP-Rule" id="MF_00171"/>
    </source>
</evidence>
<dbReference type="HAMAP" id="MF_00171">
    <property type="entry name" value="TruA"/>
    <property type="match status" value="1"/>
</dbReference>
<evidence type="ECO:0000313" key="8">
    <source>
        <dbReference type="Proteomes" id="UP001596528"/>
    </source>
</evidence>
<evidence type="ECO:0000313" key="7">
    <source>
        <dbReference type="EMBL" id="MFC7750049.1"/>
    </source>
</evidence>
<organism evidence="7 8">
    <name type="scientific">Paenibacillus thermoaerophilus</name>
    <dbReference type="NCBI Taxonomy" id="1215385"/>
    <lineage>
        <taxon>Bacteria</taxon>
        <taxon>Bacillati</taxon>
        <taxon>Bacillota</taxon>
        <taxon>Bacilli</taxon>
        <taxon>Bacillales</taxon>
        <taxon>Paenibacillaceae</taxon>
        <taxon>Paenibacillus</taxon>
    </lineage>
</organism>
<keyword evidence="3 4" id="KW-0413">Isomerase</keyword>
<dbReference type="RefSeq" id="WP_138790174.1">
    <property type="nucleotide sequence ID" value="NZ_JBHTGQ010000019.1"/>
</dbReference>
<dbReference type="NCBIfam" id="TIGR00071">
    <property type="entry name" value="hisT_truA"/>
    <property type="match status" value="1"/>
</dbReference>
<dbReference type="EC" id="5.4.99.12" evidence="4"/>
<dbReference type="GO" id="GO:0160147">
    <property type="term" value="F:tRNA pseudouridine(38-40) synthase activity"/>
    <property type="evidence" value="ECO:0007669"/>
    <property type="project" value="UniProtKB-EC"/>
</dbReference>
<gene>
    <name evidence="4 7" type="primary">truA</name>
    <name evidence="7" type="ORF">ACFQWB_08925</name>
</gene>
<dbReference type="CDD" id="cd02570">
    <property type="entry name" value="PseudoU_synth_EcTruA"/>
    <property type="match status" value="1"/>
</dbReference>
<dbReference type="InterPro" id="IPR020097">
    <property type="entry name" value="PsdUridine_synth_TruA_a/b_dom"/>
</dbReference>
<dbReference type="InterPro" id="IPR001406">
    <property type="entry name" value="PsdUridine_synth_TruA"/>
</dbReference>
<evidence type="ECO:0000259" key="6">
    <source>
        <dbReference type="Pfam" id="PF01416"/>
    </source>
</evidence>
<dbReference type="Gene3D" id="3.30.70.660">
    <property type="entry name" value="Pseudouridine synthase I, catalytic domain, C-terminal subdomain"/>
    <property type="match status" value="1"/>
</dbReference>
<dbReference type="InterPro" id="IPR020103">
    <property type="entry name" value="PsdUridine_synth_cat_dom_sf"/>
</dbReference>
<dbReference type="Proteomes" id="UP001596528">
    <property type="component" value="Unassembled WGS sequence"/>
</dbReference>
<dbReference type="PANTHER" id="PTHR11142:SF0">
    <property type="entry name" value="TRNA PSEUDOURIDINE SYNTHASE-LIKE 1"/>
    <property type="match status" value="1"/>
</dbReference>
<comment type="caution">
    <text evidence="7">The sequence shown here is derived from an EMBL/GenBank/DDBJ whole genome shotgun (WGS) entry which is preliminary data.</text>
</comment>
<dbReference type="PANTHER" id="PTHR11142">
    <property type="entry name" value="PSEUDOURIDYLATE SYNTHASE"/>
    <property type="match status" value="1"/>
</dbReference>
<evidence type="ECO:0000256" key="5">
    <source>
        <dbReference type="RuleBase" id="RU003792"/>
    </source>
</evidence>
<dbReference type="InterPro" id="IPR020094">
    <property type="entry name" value="TruA/RsuA/RluB/E/F_N"/>
</dbReference>
<sequence length="259" mass="29529">MRRLKMIVSYDGTAYSGFQTQPHGNTIQDKLELAVKLLTGDTVKVVSSGRTDAGVHARGQVIHFDTESRIPAERWAIAMNSRLPDDIVVLEAQEVDQSFHARYSAKTKTYAYTINNNKFPDVMRRKQELHHPRPLDWEAMREALRHLEGEHDFTSFCSARSTQASHVRTIYRTRIDHLGDRHPDYQGVYRIFVTGNGFLYNMVRMIVGTLIEVGEGRRSSSEIPEILEARNPMHEKLTAMAHGLTLWEVRYDSGDGTAT</sequence>
<feature type="binding site" evidence="4">
    <location>
        <position position="110"/>
    </location>
    <ligand>
        <name>substrate</name>
    </ligand>
</feature>
<feature type="active site" description="Nucleophile" evidence="4">
    <location>
        <position position="52"/>
    </location>
</feature>
<evidence type="ECO:0000256" key="2">
    <source>
        <dbReference type="ARBA" id="ARBA00022694"/>
    </source>
</evidence>
<keyword evidence="2 4" id="KW-0819">tRNA processing</keyword>
<keyword evidence="8" id="KW-1185">Reference proteome</keyword>
<dbReference type="EMBL" id="JBHTGQ010000019">
    <property type="protein sequence ID" value="MFC7750049.1"/>
    <property type="molecule type" value="Genomic_DNA"/>
</dbReference>